<dbReference type="Proteomes" id="UP000016930">
    <property type="component" value="Unassembled WGS sequence"/>
</dbReference>
<evidence type="ECO:0008006" key="4">
    <source>
        <dbReference type="Google" id="ProtNLM"/>
    </source>
</evidence>
<evidence type="ECO:0000313" key="3">
    <source>
        <dbReference type="Proteomes" id="UP000016930"/>
    </source>
</evidence>
<dbReference type="AlphaFoldDB" id="M2QGN1"/>
<gene>
    <name evidence="2" type="ORF">CERSUDRAFT_100651</name>
</gene>
<feature type="transmembrane region" description="Helical" evidence="1">
    <location>
        <begin position="82"/>
        <end position="102"/>
    </location>
</feature>
<keyword evidence="1" id="KW-0472">Membrane</keyword>
<sequence length="261" mass="29253">MNLTASERCWFSKLSVTVSGVLYLISFFTWAVFSALRVYSIGGRNLRLGMAALLLGLVPFGTNLAVPLSLLVLLTVVVTTHASLIICDILVLWITLSSTYTARRPTGLSELRYSIWRLLVRDSSLYFAFLLILNFMQIGLWVTGEFDYFTSFTLPIYSIIISRFILKLRSIYLSSVRPSSLLTQYPSSSEVQLATEYFPSFNMISLSTFSRHSVSQMFEEAISECSVDITTDDTLAVSTPRHENICAEVVPETTINSFSHA</sequence>
<dbReference type="OrthoDB" id="2756573at2759"/>
<keyword evidence="1" id="KW-1133">Transmembrane helix</keyword>
<reference evidence="2 3" key="1">
    <citation type="journal article" date="2012" name="Proc. Natl. Acad. Sci. U.S.A.">
        <title>Comparative genomics of Ceriporiopsis subvermispora and Phanerochaete chrysosporium provide insight into selective ligninolysis.</title>
        <authorList>
            <person name="Fernandez-Fueyo E."/>
            <person name="Ruiz-Duenas F.J."/>
            <person name="Ferreira P."/>
            <person name="Floudas D."/>
            <person name="Hibbett D.S."/>
            <person name="Canessa P."/>
            <person name="Larrondo L.F."/>
            <person name="James T.Y."/>
            <person name="Seelenfreund D."/>
            <person name="Lobos S."/>
            <person name="Polanco R."/>
            <person name="Tello M."/>
            <person name="Honda Y."/>
            <person name="Watanabe T."/>
            <person name="Watanabe T."/>
            <person name="Ryu J.S."/>
            <person name="Kubicek C.P."/>
            <person name="Schmoll M."/>
            <person name="Gaskell J."/>
            <person name="Hammel K.E."/>
            <person name="St John F.J."/>
            <person name="Vanden Wymelenberg A."/>
            <person name="Sabat G."/>
            <person name="Splinter BonDurant S."/>
            <person name="Syed K."/>
            <person name="Yadav J.S."/>
            <person name="Doddapaneni H."/>
            <person name="Subramanian V."/>
            <person name="Lavin J.L."/>
            <person name="Oguiza J.A."/>
            <person name="Perez G."/>
            <person name="Pisabarro A.G."/>
            <person name="Ramirez L."/>
            <person name="Santoyo F."/>
            <person name="Master E."/>
            <person name="Coutinho P.M."/>
            <person name="Henrissat B."/>
            <person name="Lombard V."/>
            <person name="Magnuson J.K."/>
            <person name="Kuees U."/>
            <person name="Hori C."/>
            <person name="Igarashi K."/>
            <person name="Samejima M."/>
            <person name="Held B.W."/>
            <person name="Barry K.W."/>
            <person name="LaButti K.M."/>
            <person name="Lapidus A."/>
            <person name="Lindquist E.A."/>
            <person name="Lucas S.M."/>
            <person name="Riley R."/>
            <person name="Salamov A.A."/>
            <person name="Hoffmeister D."/>
            <person name="Schwenk D."/>
            <person name="Hadar Y."/>
            <person name="Yarden O."/>
            <person name="de Vries R.P."/>
            <person name="Wiebenga A."/>
            <person name="Stenlid J."/>
            <person name="Eastwood D."/>
            <person name="Grigoriev I.V."/>
            <person name="Berka R.M."/>
            <person name="Blanchette R.A."/>
            <person name="Kersten P."/>
            <person name="Martinez A.T."/>
            <person name="Vicuna R."/>
            <person name="Cullen D."/>
        </authorList>
    </citation>
    <scope>NUCLEOTIDE SEQUENCE [LARGE SCALE GENOMIC DNA]</scope>
    <source>
        <strain evidence="2 3">B</strain>
    </source>
</reference>
<evidence type="ECO:0000313" key="2">
    <source>
        <dbReference type="EMBL" id="EMD31200.1"/>
    </source>
</evidence>
<dbReference type="EMBL" id="KB445822">
    <property type="protein sequence ID" value="EMD31200.1"/>
    <property type="molecule type" value="Genomic_DNA"/>
</dbReference>
<keyword evidence="3" id="KW-1185">Reference proteome</keyword>
<dbReference type="HOGENOM" id="CLU_1065596_0_0_1"/>
<feature type="transmembrane region" description="Helical" evidence="1">
    <location>
        <begin position="123"/>
        <end position="142"/>
    </location>
</feature>
<feature type="transmembrane region" description="Helical" evidence="1">
    <location>
        <begin position="20"/>
        <end position="39"/>
    </location>
</feature>
<keyword evidence="1" id="KW-0812">Transmembrane</keyword>
<evidence type="ECO:0000256" key="1">
    <source>
        <dbReference type="SAM" id="Phobius"/>
    </source>
</evidence>
<accession>M2QGN1</accession>
<feature type="transmembrane region" description="Helical" evidence="1">
    <location>
        <begin position="51"/>
        <end position="76"/>
    </location>
</feature>
<name>M2QGN1_CERS8</name>
<feature type="transmembrane region" description="Helical" evidence="1">
    <location>
        <begin position="148"/>
        <end position="166"/>
    </location>
</feature>
<organism evidence="2 3">
    <name type="scientific">Ceriporiopsis subvermispora (strain B)</name>
    <name type="common">White-rot fungus</name>
    <name type="synonym">Gelatoporia subvermispora</name>
    <dbReference type="NCBI Taxonomy" id="914234"/>
    <lineage>
        <taxon>Eukaryota</taxon>
        <taxon>Fungi</taxon>
        <taxon>Dikarya</taxon>
        <taxon>Basidiomycota</taxon>
        <taxon>Agaricomycotina</taxon>
        <taxon>Agaricomycetes</taxon>
        <taxon>Polyporales</taxon>
        <taxon>Gelatoporiaceae</taxon>
        <taxon>Gelatoporia</taxon>
    </lineage>
</organism>
<proteinExistence type="predicted"/>
<protein>
    <recommendedName>
        <fullName evidence="4">Transmembrane protein</fullName>
    </recommendedName>
</protein>